<organism evidence="2 3">
    <name type="scientific">Pyrobaculum islandicum (strain DSM 4184 / JCM 9189 / GEO3)</name>
    <dbReference type="NCBI Taxonomy" id="384616"/>
    <lineage>
        <taxon>Archaea</taxon>
        <taxon>Thermoproteota</taxon>
        <taxon>Thermoprotei</taxon>
        <taxon>Thermoproteales</taxon>
        <taxon>Thermoproteaceae</taxon>
        <taxon>Pyrobaculum</taxon>
    </lineage>
</organism>
<dbReference type="InterPro" id="IPR043519">
    <property type="entry name" value="NT_sf"/>
</dbReference>
<dbReference type="GeneID" id="71810766"/>
<evidence type="ECO:0000259" key="1">
    <source>
        <dbReference type="Pfam" id="PF18765"/>
    </source>
</evidence>
<proteinExistence type="predicted"/>
<dbReference type="eggNOG" id="arCOG02112">
    <property type="taxonomic scope" value="Archaea"/>
</dbReference>
<accession>A1RUQ8</accession>
<dbReference type="Gene3D" id="3.30.460.10">
    <property type="entry name" value="Beta Polymerase, domain 2"/>
    <property type="match status" value="1"/>
</dbReference>
<dbReference type="RefSeq" id="WP_011763265.1">
    <property type="nucleotide sequence ID" value="NC_008701.1"/>
</dbReference>
<dbReference type="Pfam" id="PF18765">
    <property type="entry name" value="Polbeta"/>
    <property type="match status" value="1"/>
</dbReference>
<dbReference type="PANTHER" id="PTHR43852:SF3">
    <property type="entry name" value="NUCLEOTIDYLTRANSFERASE"/>
    <property type="match status" value="1"/>
</dbReference>
<dbReference type="AlphaFoldDB" id="A1RUQ8"/>
<dbReference type="EMBL" id="CP000504">
    <property type="protein sequence ID" value="ABL88690.1"/>
    <property type="molecule type" value="Genomic_DNA"/>
</dbReference>
<keyword evidence="3" id="KW-1185">Reference proteome</keyword>
<dbReference type="CDD" id="cd05403">
    <property type="entry name" value="NT_KNTase_like"/>
    <property type="match status" value="1"/>
</dbReference>
<evidence type="ECO:0000313" key="2">
    <source>
        <dbReference type="EMBL" id="ABL88690.1"/>
    </source>
</evidence>
<evidence type="ECO:0000313" key="3">
    <source>
        <dbReference type="Proteomes" id="UP000002595"/>
    </source>
</evidence>
<dbReference type="KEGG" id="pis:Pisl_1535"/>
<name>A1RUQ8_PYRIL</name>
<dbReference type="Proteomes" id="UP000002595">
    <property type="component" value="Chromosome"/>
</dbReference>
<dbReference type="STRING" id="384616.Pisl_1535"/>
<dbReference type="InterPro" id="IPR041633">
    <property type="entry name" value="Polbeta"/>
</dbReference>
<feature type="domain" description="Polymerase beta nucleotidyltransferase" evidence="1">
    <location>
        <begin position="4"/>
        <end position="84"/>
    </location>
</feature>
<sequence length="114" mass="12606">MFERHGVVYAVVFGSVAKRGCGRDLDLAVKFARSIGLWDLTGFVADVAEALDLDYGQVDVVDVDAAPPGILLSILEGIPVYNEERAREDLARRHVELLDVGEAWRAAQRRLARQ</sequence>
<dbReference type="SUPFAM" id="SSF81301">
    <property type="entry name" value="Nucleotidyltransferase"/>
    <property type="match status" value="1"/>
</dbReference>
<gene>
    <name evidence="2" type="ordered locus">Pisl_1535</name>
</gene>
<protein>
    <submittedName>
        <fullName evidence="2">PaREP11</fullName>
    </submittedName>
</protein>
<dbReference type="HOGENOM" id="CLU_2115575_0_0_2"/>
<dbReference type="PANTHER" id="PTHR43852">
    <property type="entry name" value="NUCLEOTIDYLTRANSFERASE"/>
    <property type="match status" value="1"/>
</dbReference>
<reference evidence="2" key="1">
    <citation type="submission" date="2006-12" db="EMBL/GenBank/DDBJ databases">
        <title>Complete sequence of Pyrobaculum islandicum DSM 4184.</title>
        <authorList>
            <person name="Copeland A."/>
            <person name="Lucas S."/>
            <person name="Lapidus A."/>
            <person name="Barry K."/>
            <person name="Detter J.C."/>
            <person name="Glavina del Rio T."/>
            <person name="Dalin E."/>
            <person name="Tice H."/>
            <person name="Pitluck S."/>
            <person name="Meincke L."/>
            <person name="Brettin T."/>
            <person name="Bruce D."/>
            <person name="Han C."/>
            <person name="Tapia R."/>
            <person name="Gilna P."/>
            <person name="Schmutz J."/>
            <person name="Larimer F."/>
            <person name="Land M."/>
            <person name="Hauser L."/>
            <person name="Kyrpides N."/>
            <person name="Mikhailova N."/>
            <person name="Cozen A.E."/>
            <person name="Fitz-Gibbon S.T."/>
            <person name="House C.H."/>
            <person name="Saltikov C."/>
            <person name="Lowe T."/>
            <person name="Richardson P."/>
        </authorList>
    </citation>
    <scope>NUCLEOTIDE SEQUENCE [LARGE SCALE GENOMIC DNA]</scope>
    <source>
        <strain evidence="2">DSM 4184</strain>
    </source>
</reference>
<dbReference type="InterPro" id="IPR052930">
    <property type="entry name" value="TA_antitoxin_MntA"/>
</dbReference>